<dbReference type="Proteomes" id="UP001244341">
    <property type="component" value="Chromosome 3b"/>
</dbReference>
<sequence length="308" mass="33201">MIARSSSRRIVTPRVVKAGGRVMPMRRLRAAAEEASIAQDFSSAPVMDFAMAMAEPESDEMNAADIKAALLDSFYGTERGLSARSEVRAEINELITQLEAKNPTPSPTEMMALLDGDWKLVYTSNSELLAILALSKLPFVTIGDITQRVDTITATVENRAALSVPLSRTSLSATASFEVRSPKRLQIAFERGSIATPELLSDLEVPESVDVLGQTVDLSQLRGVLQPFSQGLSSILKQVGGIVSQAPDLSFPISNDSASTWLLTTYLDEDTRITRGDGGSVFILTKDTSSSSSHMTPEQEAVAEAMML</sequence>
<keyword evidence="2" id="KW-0934">Plastid</keyword>
<dbReference type="PANTHER" id="PTHR31906">
    <property type="entry name" value="PLASTID-LIPID-ASSOCIATED PROTEIN 4, CHLOROPLASTIC-RELATED"/>
    <property type="match status" value="1"/>
</dbReference>
<dbReference type="Pfam" id="PF04755">
    <property type="entry name" value="PAP_fibrillin"/>
    <property type="match status" value="1"/>
</dbReference>
<organism evidence="4 5">
    <name type="scientific">Tetradesmus obliquus</name>
    <name type="common">Green alga</name>
    <name type="synonym">Acutodesmus obliquus</name>
    <dbReference type="NCBI Taxonomy" id="3088"/>
    <lineage>
        <taxon>Eukaryota</taxon>
        <taxon>Viridiplantae</taxon>
        <taxon>Chlorophyta</taxon>
        <taxon>core chlorophytes</taxon>
        <taxon>Chlorophyceae</taxon>
        <taxon>CS clade</taxon>
        <taxon>Sphaeropleales</taxon>
        <taxon>Scenedesmaceae</taxon>
        <taxon>Tetradesmus</taxon>
    </lineage>
</organism>
<evidence type="ECO:0000313" key="4">
    <source>
        <dbReference type="EMBL" id="WIA12029.1"/>
    </source>
</evidence>
<evidence type="ECO:0000259" key="3">
    <source>
        <dbReference type="Pfam" id="PF04755"/>
    </source>
</evidence>
<dbReference type="EMBL" id="CP126210">
    <property type="protein sequence ID" value="WIA12029.1"/>
    <property type="molecule type" value="Genomic_DNA"/>
</dbReference>
<feature type="domain" description="Plastid lipid-associated protein/fibrillin conserved" evidence="3">
    <location>
        <begin position="65"/>
        <end position="284"/>
    </location>
</feature>
<dbReference type="InterPro" id="IPR039633">
    <property type="entry name" value="PAP"/>
</dbReference>
<protein>
    <recommendedName>
        <fullName evidence="3">Plastid lipid-associated protein/fibrillin conserved domain-containing protein</fullName>
    </recommendedName>
</protein>
<dbReference type="InterPro" id="IPR006843">
    <property type="entry name" value="PAP/fibrillin_dom"/>
</dbReference>
<evidence type="ECO:0000256" key="1">
    <source>
        <dbReference type="ARBA" id="ARBA00004474"/>
    </source>
</evidence>
<evidence type="ECO:0000256" key="2">
    <source>
        <dbReference type="ARBA" id="ARBA00022640"/>
    </source>
</evidence>
<name>A0ABY8TSB7_TETOB</name>
<reference evidence="4 5" key="1">
    <citation type="submission" date="2023-05" db="EMBL/GenBank/DDBJ databases">
        <title>A 100% complete, gapless, phased diploid assembly of the Scenedesmus obliquus UTEX 3031 genome.</title>
        <authorList>
            <person name="Biondi T.C."/>
            <person name="Hanschen E.R."/>
            <person name="Kwon T."/>
            <person name="Eng W."/>
            <person name="Kruse C.P.S."/>
            <person name="Koehler S.I."/>
            <person name="Kunde Y."/>
            <person name="Gleasner C.D."/>
            <person name="You Mak K.T."/>
            <person name="Polle J."/>
            <person name="Hovde B.T."/>
            <person name="Starkenburg S.R."/>
        </authorList>
    </citation>
    <scope>NUCLEOTIDE SEQUENCE [LARGE SCALE GENOMIC DNA]</scope>
    <source>
        <strain evidence="4 5">DOE0152z</strain>
    </source>
</reference>
<proteinExistence type="predicted"/>
<accession>A0ABY8TSB7</accession>
<keyword evidence="5" id="KW-1185">Reference proteome</keyword>
<gene>
    <name evidence="4" type="ORF">OEZ85_012109</name>
</gene>
<comment type="subcellular location">
    <subcellularLocation>
        <location evidence="1">Plastid</location>
    </subcellularLocation>
</comment>
<evidence type="ECO:0000313" key="5">
    <source>
        <dbReference type="Proteomes" id="UP001244341"/>
    </source>
</evidence>